<dbReference type="Proteomes" id="UP000182101">
    <property type="component" value="Plasmid pAMCP48-600"/>
</dbReference>
<gene>
    <name evidence="2" type="ORF">BM524_21410</name>
</gene>
<keyword evidence="2" id="KW-0614">Plasmid</keyword>
<dbReference type="RefSeq" id="WP_071961088.1">
    <property type="nucleotide sequence ID" value="NZ_CP018025.1"/>
</dbReference>
<proteinExistence type="predicted"/>
<sequence length="151" mass="16868">MEITKVDVKSAHTGWGLSVRKLADFRNPHVGLRGDSLNLFNPSREGMKILKKPASQITYNDLSSAFVVPSVHVPHANNNDGDVQEMFNVLSIVGDTFFPVARQMYARQLNMPKRDHGIILNIDRDMGMLISQPKIGAPRNTKKPKGPPRPR</sequence>
<name>A0AAC9NTP1_9ALTE</name>
<dbReference type="EMBL" id="CP018025">
    <property type="protein sequence ID" value="APD92463.1"/>
    <property type="molecule type" value="Genomic_DNA"/>
</dbReference>
<feature type="compositionally biased region" description="Basic residues" evidence="1">
    <location>
        <begin position="140"/>
        <end position="151"/>
    </location>
</feature>
<protein>
    <submittedName>
        <fullName evidence="2">Uncharacterized protein</fullName>
    </submittedName>
</protein>
<dbReference type="AlphaFoldDB" id="A0AAC9NTP1"/>
<evidence type="ECO:0000313" key="3">
    <source>
        <dbReference type="Proteomes" id="UP000182101"/>
    </source>
</evidence>
<feature type="region of interest" description="Disordered" evidence="1">
    <location>
        <begin position="130"/>
        <end position="151"/>
    </location>
</feature>
<reference evidence="2 3" key="1">
    <citation type="submission" date="2016-11" db="EMBL/GenBank/DDBJ databases">
        <title>Networking in microbes: conjugative elements and plasmids in the genus Alteromonas.</title>
        <authorList>
            <person name="Lopez-Perez M."/>
            <person name="Ramon-Marco N."/>
            <person name="Rodriguez-Valera F."/>
        </authorList>
    </citation>
    <scope>NUCLEOTIDE SEQUENCE [LARGE SCALE GENOMIC DNA]</scope>
    <source>
        <strain evidence="2 3">CP48</strain>
        <plasmid evidence="3">pamcp48-600</plasmid>
    </source>
</reference>
<evidence type="ECO:0000313" key="2">
    <source>
        <dbReference type="EMBL" id="APD92463.1"/>
    </source>
</evidence>
<evidence type="ECO:0000256" key="1">
    <source>
        <dbReference type="SAM" id="MobiDB-lite"/>
    </source>
</evidence>
<organism evidence="2 3">
    <name type="scientific">Alteromonas mediterranea</name>
    <dbReference type="NCBI Taxonomy" id="314275"/>
    <lineage>
        <taxon>Bacteria</taxon>
        <taxon>Pseudomonadati</taxon>
        <taxon>Pseudomonadota</taxon>
        <taxon>Gammaproteobacteria</taxon>
        <taxon>Alteromonadales</taxon>
        <taxon>Alteromonadaceae</taxon>
        <taxon>Alteromonas/Salinimonas group</taxon>
        <taxon>Alteromonas</taxon>
    </lineage>
</organism>
<accession>A0AAC9NTP1</accession>
<geneLocation type="plasmid" evidence="3">
    <name>pamcp48-600</name>
</geneLocation>